<feature type="domain" description="DALR anticodon binding" evidence="11">
    <location>
        <begin position="590"/>
        <end position="682"/>
    </location>
</feature>
<dbReference type="AlphaFoldDB" id="A0A7X0RX74"/>
<keyword evidence="6 10" id="KW-0067">ATP-binding</keyword>
<evidence type="ECO:0000256" key="9">
    <source>
        <dbReference type="ARBA" id="ARBA00047937"/>
    </source>
</evidence>
<gene>
    <name evidence="10" type="primary">glyS</name>
    <name evidence="12" type="ORF">H7C19_32035</name>
</gene>
<evidence type="ECO:0000256" key="1">
    <source>
        <dbReference type="ARBA" id="ARBA00004496"/>
    </source>
</evidence>
<dbReference type="EC" id="6.1.1.14" evidence="10"/>
<evidence type="ECO:0000256" key="5">
    <source>
        <dbReference type="ARBA" id="ARBA00022741"/>
    </source>
</evidence>
<accession>A0A7X0RX74</accession>
<comment type="caution">
    <text evidence="12">The sequence shown here is derived from an EMBL/GenBank/DDBJ whole genome shotgun (WGS) entry which is preliminary data.</text>
</comment>
<dbReference type="PRINTS" id="PR01045">
    <property type="entry name" value="TRNASYNTHGB"/>
</dbReference>
<dbReference type="GO" id="GO:0006420">
    <property type="term" value="P:arginyl-tRNA aminoacylation"/>
    <property type="evidence" value="ECO:0007669"/>
    <property type="project" value="InterPro"/>
</dbReference>
<dbReference type="InterPro" id="IPR015944">
    <property type="entry name" value="Gly-tRNA-synth_bsu"/>
</dbReference>
<dbReference type="GO" id="GO:0004814">
    <property type="term" value="F:arginine-tRNA ligase activity"/>
    <property type="evidence" value="ECO:0007669"/>
    <property type="project" value="InterPro"/>
</dbReference>
<proteinExistence type="inferred from homology"/>
<dbReference type="InterPro" id="IPR008909">
    <property type="entry name" value="DALR_anticod-bd"/>
</dbReference>
<dbReference type="GO" id="GO:0005829">
    <property type="term" value="C:cytosol"/>
    <property type="evidence" value="ECO:0007669"/>
    <property type="project" value="TreeGrafter"/>
</dbReference>
<dbReference type="PROSITE" id="PS50861">
    <property type="entry name" value="AA_TRNA_LIGASE_II_GLYAB"/>
    <property type="match status" value="1"/>
</dbReference>
<comment type="subunit">
    <text evidence="10">Tetramer of two alpha and two beta subunits.</text>
</comment>
<dbReference type="RefSeq" id="WP_185673154.1">
    <property type="nucleotide sequence ID" value="NZ_JACJVP010000070.1"/>
</dbReference>
<keyword evidence="8 10" id="KW-0030">Aminoacyl-tRNA synthetase</keyword>
<dbReference type="GO" id="GO:0006426">
    <property type="term" value="P:glycyl-tRNA aminoacylation"/>
    <property type="evidence" value="ECO:0007669"/>
    <property type="project" value="UniProtKB-UniRule"/>
</dbReference>
<comment type="similarity">
    <text evidence="2 10">Belongs to the class-II aminoacyl-tRNA synthetase family.</text>
</comment>
<evidence type="ECO:0000256" key="4">
    <source>
        <dbReference type="ARBA" id="ARBA00022598"/>
    </source>
</evidence>
<dbReference type="HAMAP" id="MF_00255">
    <property type="entry name" value="Gly_tRNA_synth_beta"/>
    <property type="match status" value="1"/>
</dbReference>
<evidence type="ECO:0000259" key="11">
    <source>
        <dbReference type="Pfam" id="PF05746"/>
    </source>
</evidence>
<evidence type="ECO:0000313" key="13">
    <source>
        <dbReference type="Proteomes" id="UP000547209"/>
    </source>
</evidence>
<evidence type="ECO:0000256" key="10">
    <source>
        <dbReference type="HAMAP-Rule" id="MF_00255"/>
    </source>
</evidence>
<evidence type="ECO:0000256" key="2">
    <source>
        <dbReference type="ARBA" id="ARBA00008226"/>
    </source>
</evidence>
<comment type="subcellular location">
    <subcellularLocation>
        <location evidence="1 10">Cytoplasm</location>
    </subcellularLocation>
</comment>
<dbReference type="EMBL" id="JACJVP010000070">
    <property type="protein sequence ID" value="MBB6675298.1"/>
    <property type="molecule type" value="Genomic_DNA"/>
</dbReference>
<dbReference type="Pfam" id="PF02092">
    <property type="entry name" value="tRNA_synt_2f"/>
    <property type="match status" value="1"/>
</dbReference>
<keyword evidence="3 10" id="KW-0963">Cytoplasm</keyword>
<keyword evidence="13" id="KW-1185">Reference proteome</keyword>
<dbReference type="InterPro" id="IPR006194">
    <property type="entry name" value="Gly-tRNA-synth_heterodimer"/>
</dbReference>
<name>A0A7X0RX74_9BACL</name>
<comment type="catalytic activity">
    <reaction evidence="9 10">
        <text>tRNA(Gly) + glycine + ATP = glycyl-tRNA(Gly) + AMP + diphosphate</text>
        <dbReference type="Rhea" id="RHEA:16013"/>
        <dbReference type="Rhea" id="RHEA-COMP:9664"/>
        <dbReference type="Rhea" id="RHEA-COMP:9683"/>
        <dbReference type="ChEBI" id="CHEBI:30616"/>
        <dbReference type="ChEBI" id="CHEBI:33019"/>
        <dbReference type="ChEBI" id="CHEBI:57305"/>
        <dbReference type="ChEBI" id="CHEBI:78442"/>
        <dbReference type="ChEBI" id="CHEBI:78522"/>
        <dbReference type="ChEBI" id="CHEBI:456215"/>
        <dbReference type="EC" id="6.1.1.14"/>
    </reaction>
</comment>
<evidence type="ECO:0000256" key="6">
    <source>
        <dbReference type="ARBA" id="ARBA00022840"/>
    </source>
</evidence>
<evidence type="ECO:0000256" key="7">
    <source>
        <dbReference type="ARBA" id="ARBA00022917"/>
    </source>
</evidence>
<organism evidence="12 13">
    <name type="scientific">Cohnella nanjingensis</name>
    <dbReference type="NCBI Taxonomy" id="1387779"/>
    <lineage>
        <taxon>Bacteria</taxon>
        <taxon>Bacillati</taxon>
        <taxon>Bacillota</taxon>
        <taxon>Bacilli</taxon>
        <taxon>Bacillales</taxon>
        <taxon>Paenibacillaceae</taxon>
        <taxon>Cohnella</taxon>
    </lineage>
</organism>
<evidence type="ECO:0000256" key="3">
    <source>
        <dbReference type="ARBA" id="ARBA00022490"/>
    </source>
</evidence>
<dbReference type="PANTHER" id="PTHR30075">
    <property type="entry name" value="GLYCYL-TRNA SYNTHETASE"/>
    <property type="match status" value="1"/>
</dbReference>
<protein>
    <recommendedName>
        <fullName evidence="10">Glycine--tRNA ligase beta subunit</fullName>
        <ecNumber evidence="10">6.1.1.14</ecNumber>
    </recommendedName>
    <alternativeName>
        <fullName evidence="10">Glycyl-tRNA synthetase beta subunit</fullName>
        <shortName evidence="10">GlyRS</shortName>
    </alternativeName>
</protein>
<dbReference type="SUPFAM" id="SSF109604">
    <property type="entry name" value="HD-domain/PDEase-like"/>
    <property type="match status" value="1"/>
</dbReference>
<evidence type="ECO:0000313" key="12">
    <source>
        <dbReference type="EMBL" id="MBB6675298.1"/>
    </source>
</evidence>
<evidence type="ECO:0000256" key="8">
    <source>
        <dbReference type="ARBA" id="ARBA00023146"/>
    </source>
</evidence>
<keyword evidence="5 10" id="KW-0547">Nucleotide-binding</keyword>
<dbReference type="Pfam" id="PF05746">
    <property type="entry name" value="DALR_1"/>
    <property type="match status" value="1"/>
</dbReference>
<reference evidence="12 13" key="1">
    <citation type="submission" date="2020-08" db="EMBL/GenBank/DDBJ databases">
        <title>Cohnella phylogeny.</title>
        <authorList>
            <person name="Dunlap C."/>
        </authorList>
    </citation>
    <scope>NUCLEOTIDE SEQUENCE [LARGE SCALE GENOMIC DNA]</scope>
    <source>
        <strain evidence="12 13">DSM 28246</strain>
    </source>
</reference>
<sequence>MAKDLLLEIGLEEVPARFVRGAMDQLKDKTEKWLDASRLSYAAVRAYATPRRLAVVVEGLADKQSDVNEEAKGPARKIAQDENGAWTKAALGFARSQGVEPEALFFKELGGVEYVYAIKSSVGVETAGLLPEALPTLATSLSFPKNMRWGGYDLRYVRPIRWLIALHGDEVVPFEITGVRTGNVSRGHRFLGADTTIAVPSDYVAKLREQRVLVDVEERKQAILAGINGLAAERGWHIAVKDDLLEEVLFLVETPTVLSGSFDASFLNIPQEVLITSMREHQRYFPVLNAEGKLQPHFVTVRNGDAAALETVAKGNEKVLRARLSDAKFFYQEDQKGGIPSFLAKLENIVYHEELGTVADKVRRVRAIADKLAQQLHAGEETRQDVSRTADICKFDLVTQMVYEFPELQGIMGADYALKFGERPSVARAINEHYSPRNANDAPPASLVGAVVGIADKIDTIVGCFSIGIVPTGSQDPYALRRQAAGIVSTLLAHGLELTLSDLFRIALGVHAESGRAQKREAFDVLKDLGEFFALRVKNVLTEEQIRYDVVDAILGAGADDVRRTVLRAQALQAATAEGRKEAFRPAVEAFNRVCNLAAKADDSRQVDARLFMDAAEGALYEAWQHAHGIVTKAAAEAKMAEALDALSGLSGPVTAFFEAVMVMAEDEAIRRNRLALLATIADDVKSFADFAKLNG</sequence>
<dbReference type="GO" id="GO:0005524">
    <property type="term" value="F:ATP binding"/>
    <property type="evidence" value="ECO:0007669"/>
    <property type="project" value="UniProtKB-UniRule"/>
</dbReference>
<keyword evidence="7 10" id="KW-0648">Protein biosynthesis</keyword>
<keyword evidence="4 10" id="KW-0436">Ligase</keyword>
<dbReference type="NCBIfam" id="TIGR00211">
    <property type="entry name" value="glyS"/>
    <property type="match status" value="1"/>
</dbReference>
<dbReference type="Proteomes" id="UP000547209">
    <property type="component" value="Unassembled WGS sequence"/>
</dbReference>
<dbReference type="GO" id="GO:0004820">
    <property type="term" value="F:glycine-tRNA ligase activity"/>
    <property type="evidence" value="ECO:0007669"/>
    <property type="project" value="UniProtKB-UniRule"/>
</dbReference>
<dbReference type="PANTHER" id="PTHR30075:SF2">
    <property type="entry name" value="GLYCINE--TRNA LIGASE, CHLOROPLASTIC_MITOCHONDRIAL 2"/>
    <property type="match status" value="1"/>
</dbReference>